<accession>A0A4Q7E608</accession>
<dbReference type="OrthoDB" id="1255124at2"/>
<feature type="domain" description="DUF6876" evidence="1">
    <location>
        <begin position="11"/>
        <end position="146"/>
    </location>
</feature>
<dbReference type="Proteomes" id="UP000292459">
    <property type="component" value="Unassembled WGS sequence"/>
</dbReference>
<sequence>MTTEYEKPTLKEEDLGHFRGTSQYYRYPVPWVPFLYTDGVQYVVSKGDAYWILDLIGSWQGEKEVKGDSMLQQIQFWTLTVNEDRTAEMKCERDSGDVAVVQKIKLTDFPLPRIRFYLCHMFCYWEFSGEGPRRNENYGVLTLPSER</sequence>
<proteinExistence type="predicted"/>
<dbReference type="RefSeq" id="WP_052288415.1">
    <property type="nucleotide sequence ID" value="NZ_QVFV01000003.1"/>
</dbReference>
<name>A0A4Q7E608_9CYAN</name>
<evidence type="ECO:0000313" key="3">
    <source>
        <dbReference type="Proteomes" id="UP000292459"/>
    </source>
</evidence>
<protein>
    <recommendedName>
        <fullName evidence="1">DUF6876 domain-containing protein</fullName>
    </recommendedName>
</protein>
<reference evidence="2 3" key="1">
    <citation type="submission" date="2018-11" db="EMBL/GenBank/DDBJ databases">
        <title>Whole genome sequencing of an environmental sample.</title>
        <authorList>
            <person name="Sarangi A.N."/>
            <person name="Singh D."/>
            <person name="Tripathy S."/>
        </authorList>
    </citation>
    <scope>NUCLEOTIDE SEQUENCE [LARGE SCALE GENOMIC DNA]</scope>
    <source>
        <strain evidence="2 3">Lakshadweep</strain>
    </source>
</reference>
<organism evidence="2 3">
    <name type="scientific">Leptolyngbya iicbica LK</name>
    <dbReference type="NCBI Taxonomy" id="2294035"/>
    <lineage>
        <taxon>Bacteria</taxon>
        <taxon>Bacillati</taxon>
        <taxon>Cyanobacteriota</taxon>
        <taxon>Cyanophyceae</taxon>
        <taxon>Leptolyngbyales</taxon>
        <taxon>Leptolyngbyaceae</taxon>
        <taxon>Leptolyngbya group</taxon>
        <taxon>Leptolyngbya</taxon>
        <taxon>Leptolyngbya iicbica</taxon>
    </lineage>
</organism>
<dbReference type="AlphaFoldDB" id="A0A4Q7E608"/>
<gene>
    <name evidence="2" type="ORF">DYY88_14550</name>
</gene>
<dbReference type="InterPro" id="IPR049241">
    <property type="entry name" value="DUF6876"/>
</dbReference>
<comment type="caution">
    <text evidence="2">The sequence shown here is derived from an EMBL/GenBank/DDBJ whole genome shotgun (WGS) entry which is preliminary data.</text>
</comment>
<dbReference type="EMBL" id="QVFV01000003">
    <property type="protein sequence ID" value="RZM77792.1"/>
    <property type="molecule type" value="Genomic_DNA"/>
</dbReference>
<evidence type="ECO:0000259" key="1">
    <source>
        <dbReference type="Pfam" id="PF21781"/>
    </source>
</evidence>
<keyword evidence="3" id="KW-1185">Reference proteome</keyword>
<evidence type="ECO:0000313" key="2">
    <source>
        <dbReference type="EMBL" id="RZM77792.1"/>
    </source>
</evidence>
<dbReference type="Pfam" id="PF21781">
    <property type="entry name" value="DUF6876"/>
    <property type="match status" value="1"/>
</dbReference>